<feature type="active site" description="Proton donor" evidence="13">
    <location>
        <position position="101"/>
    </location>
</feature>
<protein>
    <recommendedName>
        <fullName evidence="12">tRNA-dihydrouridine synthase</fullName>
        <ecNumber evidence="12">1.3.1.-</ecNumber>
    </recommendedName>
</protein>
<evidence type="ECO:0000256" key="2">
    <source>
        <dbReference type="ARBA" id="ARBA00002790"/>
    </source>
</evidence>
<dbReference type="Gene3D" id="3.20.20.70">
    <property type="entry name" value="Aldolase class I"/>
    <property type="match status" value="1"/>
</dbReference>
<evidence type="ECO:0000256" key="11">
    <source>
        <dbReference type="ARBA" id="ARBA00048802"/>
    </source>
</evidence>
<feature type="binding site" evidence="14">
    <location>
        <position position="170"/>
    </location>
    <ligand>
        <name>FMN</name>
        <dbReference type="ChEBI" id="CHEBI:58210"/>
    </ligand>
</feature>
<dbReference type="InterPro" id="IPR013785">
    <property type="entry name" value="Aldolase_TIM"/>
</dbReference>
<dbReference type="NCBIfam" id="TIGR00737">
    <property type="entry name" value="nifR3_yhdG"/>
    <property type="match status" value="1"/>
</dbReference>
<keyword evidence="3" id="KW-0820">tRNA-binding</keyword>
<evidence type="ECO:0000256" key="5">
    <source>
        <dbReference type="ARBA" id="ARBA00022643"/>
    </source>
</evidence>
<keyword evidence="7" id="KW-0521">NADP</keyword>
<dbReference type="PROSITE" id="PS01136">
    <property type="entry name" value="UPF0034"/>
    <property type="match status" value="1"/>
</dbReference>
<dbReference type="SUPFAM" id="SSF51395">
    <property type="entry name" value="FMN-linked oxidoreductases"/>
    <property type="match status" value="1"/>
</dbReference>
<organism evidence="16 17">
    <name type="scientific">Hydrogenispora ethanolica</name>
    <dbReference type="NCBI Taxonomy" id="1082276"/>
    <lineage>
        <taxon>Bacteria</taxon>
        <taxon>Bacillati</taxon>
        <taxon>Bacillota</taxon>
        <taxon>Hydrogenispora</taxon>
    </lineage>
</organism>
<accession>A0A4R1S7N0</accession>
<keyword evidence="6 12" id="KW-0819">tRNA processing</keyword>
<dbReference type="RefSeq" id="WP_132012784.1">
    <property type="nucleotide sequence ID" value="NZ_SLUN01000003.1"/>
</dbReference>
<dbReference type="PANTHER" id="PTHR45846">
    <property type="entry name" value="TRNA-DIHYDROURIDINE(47) SYNTHASE [NAD(P)(+)]-LIKE"/>
    <property type="match status" value="1"/>
</dbReference>
<evidence type="ECO:0000256" key="10">
    <source>
        <dbReference type="ARBA" id="ARBA00048205"/>
    </source>
</evidence>
<dbReference type="InterPro" id="IPR024036">
    <property type="entry name" value="tRNA-dHydroUridine_Synthase_C"/>
</dbReference>
<feature type="binding site" evidence="14">
    <location>
        <begin position="17"/>
        <end position="19"/>
    </location>
    <ligand>
        <name>FMN</name>
        <dbReference type="ChEBI" id="CHEBI:58210"/>
    </ligand>
</feature>
<keyword evidence="4 12" id="KW-0285">Flavoprotein</keyword>
<evidence type="ECO:0000256" key="3">
    <source>
        <dbReference type="ARBA" id="ARBA00022555"/>
    </source>
</evidence>
<evidence type="ECO:0000313" key="17">
    <source>
        <dbReference type="Proteomes" id="UP000295008"/>
    </source>
</evidence>
<dbReference type="AlphaFoldDB" id="A0A4R1S7N0"/>
<evidence type="ECO:0000256" key="4">
    <source>
        <dbReference type="ARBA" id="ARBA00022630"/>
    </source>
</evidence>
<dbReference type="GO" id="GO:0000049">
    <property type="term" value="F:tRNA binding"/>
    <property type="evidence" value="ECO:0007669"/>
    <property type="project" value="UniProtKB-KW"/>
</dbReference>
<feature type="binding site" evidence="14">
    <location>
        <position position="140"/>
    </location>
    <ligand>
        <name>FMN</name>
        <dbReference type="ChEBI" id="CHEBI:58210"/>
    </ligand>
</feature>
<comment type="caution">
    <text evidence="16">The sequence shown here is derived from an EMBL/GenBank/DDBJ whole genome shotgun (WGS) entry which is preliminary data.</text>
</comment>
<evidence type="ECO:0000256" key="13">
    <source>
        <dbReference type="PIRSR" id="PIRSR006621-1"/>
    </source>
</evidence>
<keyword evidence="5 12" id="KW-0288">FMN</keyword>
<comment type="similarity">
    <text evidence="12">Belongs to the dus family.</text>
</comment>
<evidence type="ECO:0000256" key="6">
    <source>
        <dbReference type="ARBA" id="ARBA00022694"/>
    </source>
</evidence>
<feature type="domain" description="DUS-like FMN-binding" evidence="15">
    <location>
        <begin position="15"/>
        <end position="315"/>
    </location>
</feature>
<feature type="binding site" evidence="14">
    <location>
        <position position="71"/>
    </location>
    <ligand>
        <name>FMN</name>
        <dbReference type="ChEBI" id="CHEBI:58210"/>
    </ligand>
</feature>
<evidence type="ECO:0000256" key="7">
    <source>
        <dbReference type="ARBA" id="ARBA00022857"/>
    </source>
</evidence>
<keyword evidence="17" id="KW-1185">Reference proteome</keyword>
<evidence type="ECO:0000256" key="1">
    <source>
        <dbReference type="ARBA" id="ARBA00001917"/>
    </source>
</evidence>
<evidence type="ECO:0000256" key="14">
    <source>
        <dbReference type="PIRSR" id="PIRSR006621-2"/>
    </source>
</evidence>
<keyword evidence="14" id="KW-0547">Nucleotide-binding</keyword>
<dbReference type="InterPro" id="IPR004652">
    <property type="entry name" value="DusB-like"/>
</dbReference>
<dbReference type="PIRSF" id="PIRSF006621">
    <property type="entry name" value="Dus"/>
    <property type="match status" value="1"/>
</dbReference>
<evidence type="ECO:0000256" key="8">
    <source>
        <dbReference type="ARBA" id="ARBA00022884"/>
    </source>
</evidence>
<keyword evidence="8" id="KW-0694">RNA-binding</keyword>
<dbReference type="CDD" id="cd02801">
    <property type="entry name" value="DUS_like_FMN"/>
    <property type="match status" value="1"/>
</dbReference>
<comment type="catalytic activity">
    <reaction evidence="11">
        <text>a 5,6-dihydrouridine in tRNA + NAD(+) = a uridine in tRNA + NADH + H(+)</text>
        <dbReference type="Rhea" id="RHEA:54452"/>
        <dbReference type="Rhea" id="RHEA-COMP:13339"/>
        <dbReference type="Rhea" id="RHEA-COMP:13887"/>
        <dbReference type="ChEBI" id="CHEBI:15378"/>
        <dbReference type="ChEBI" id="CHEBI:57540"/>
        <dbReference type="ChEBI" id="CHEBI:57945"/>
        <dbReference type="ChEBI" id="CHEBI:65315"/>
        <dbReference type="ChEBI" id="CHEBI:74443"/>
    </reaction>
</comment>
<dbReference type="Gene3D" id="1.10.1200.80">
    <property type="entry name" value="Putative flavin oxidoreducatase, domain 2"/>
    <property type="match status" value="1"/>
</dbReference>
<proteinExistence type="inferred from homology"/>
<dbReference type="InterPro" id="IPR018517">
    <property type="entry name" value="tRNA_hU_synthase_CS"/>
</dbReference>
<evidence type="ECO:0000256" key="9">
    <source>
        <dbReference type="ARBA" id="ARBA00023002"/>
    </source>
</evidence>
<evidence type="ECO:0000256" key="12">
    <source>
        <dbReference type="PIRNR" id="PIRNR006621"/>
    </source>
</evidence>
<dbReference type="EC" id="1.3.1.-" evidence="12"/>
<comment type="function">
    <text evidence="2 12">Catalyzes the synthesis of 5,6-dihydrouridine (D), a modified base found in the D-loop of most tRNAs, via the reduction of the C5-C6 double bond in target uridines.</text>
</comment>
<dbReference type="GO" id="GO:0050660">
    <property type="term" value="F:flavin adenine dinucleotide binding"/>
    <property type="evidence" value="ECO:0007669"/>
    <property type="project" value="InterPro"/>
</dbReference>
<gene>
    <name evidence="16" type="ORF">EDC14_100324</name>
</gene>
<name>A0A4R1S7N0_HYDET</name>
<dbReference type="Pfam" id="PF01207">
    <property type="entry name" value="Dus"/>
    <property type="match status" value="1"/>
</dbReference>
<dbReference type="InterPro" id="IPR035587">
    <property type="entry name" value="DUS-like_FMN-bd"/>
</dbReference>
<evidence type="ECO:0000313" key="16">
    <source>
        <dbReference type="EMBL" id="TCL75094.1"/>
    </source>
</evidence>
<keyword evidence="9 12" id="KW-0560">Oxidoreductase</keyword>
<evidence type="ECO:0000259" key="15">
    <source>
        <dbReference type="Pfam" id="PF01207"/>
    </source>
</evidence>
<dbReference type="EMBL" id="SLUN01000003">
    <property type="protein sequence ID" value="TCL75094.1"/>
    <property type="molecule type" value="Genomic_DNA"/>
</dbReference>
<comment type="catalytic activity">
    <reaction evidence="10">
        <text>a 5,6-dihydrouridine in tRNA + NADP(+) = a uridine in tRNA + NADPH + H(+)</text>
        <dbReference type="Rhea" id="RHEA:23624"/>
        <dbReference type="Rhea" id="RHEA-COMP:13339"/>
        <dbReference type="Rhea" id="RHEA-COMP:13887"/>
        <dbReference type="ChEBI" id="CHEBI:15378"/>
        <dbReference type="ChEBI" id="CHEBI:57783"/>
        <dbReference type="ChEBI" id="CHEBI:58349"/>
        <dbReference type="ChEBI" id="CHEBI:65315"/>
        <dbReference type="ChEBI" id="CHEBI:74443"/>
    </reaction>
</comment>
<dbReference type="OrthoDB" id="9764501at2"/>
<dbReference type="InterPro" id="IPR001269">
    <property type="entry name" value="DUS_fam"/>
</dbReference>
<dbReference type="PANTHER" id="PTHR45846:SF1">
    <property type="entry name" value="TRNA-DIHYDROURIDINE(47) SYNTHASE [NAD(P)(+)]-LIKE"/>
    <property type="match status" value="1"/>
</dbReference>
<comment type="cofactor">
    <cofactor evidence="1 12 14">
        <name>FMN</name>
        <dbReference type="ChEBI" id="CHEBI:58210"/>
    </cofactor>
</comment>
<reference evidence="16 17" key="1">
    <citation type="submission" date="2019-03" db="EMBL/GenBank/DDBJ databases">
        <title>Genomic Encyclopedia of Type Strains, Phase IV (KMG-IV): sequencing the most valuable type-strain genomes for metagenomic binning, comparative biology and taxonomic classification.</title>
        <authorList>
            <person name="Goeker M."/>
        </authorList>
    </citation>
    <scope>NUCLEOTIDE SEQUENCE [LARGE SCALE GENOMIC DNA]</scope>
    <source>
        <strain evidence="16 17">LX-B</strain>
    </source>
</reference>
<sequence length="341" mass="36906">MLIIGTLRLENPVVLAPMAGVGDPPFRRIVKQYRPGLLCAEMVSAAALHFKSEKTYAMIRVSPQEKPLSMQIFGSDPVLMAEAAQRVAAEGADIIDINMGCPVPKVVSNGEGSALMNNLPLAAEIIRAVAASVAVPVTVKFRLGWDDDHIVAPELARLAETNGAAAVTLHARTRNQFYQGRAAWEWIARVKRSVAIPVIGNGDVDSPQAARRMIEETGCDGVMIGQAALGRPWLLGQAAAFLTTGELPPDPSLAEQFRVVLKHLRLQVEYSGELRGIKEMRKHFGWYFKGVPGSARLRERVNAIADLPALLQLLREYAADLGVAPAELDEGHFSSVAGCFE</sequence>
<dbReference type="Proteomes" id="UP000295008">
    <property type="component" value="Unassembled WGS sequence"/>
</dbReference>
<dbReference type="GO" id="GO:0017150">
    <property type="term" value="F:tRNA dihydrouridine synthase activity"/>
    <property type="evidence" value="ECO:0007669"/>
    <property type="project" value="InterPro"/>
</dbReference>